<keyword evidence="6 7" id="KW-0472">Membrane</keyword>
<evidence type="ECO:0000259" key="10">
    <source>
        <dbReference type="Pfam" id="PF21082"/>
    </source>
</evidence>
<dbReference type="Gene3D" id="3.30.70.100">
    <property type="match status" value="1"/>
</dbReference>
<dbReference type="Pfam" id="PF00924">
    <property type="entry name" value="MS_channel_2nd"/>
    <property type="match status" value="1"/>
</dbReference>
<keyword evidence="13" id="KW-1185">Reference proteome</keyword>
<proteinExistence type="inferred from homology"/>
<dbReference type="InterPro" id="IPR045042">
    <property type="entry name" value="YnaI-like"/>
</dbReference>
<comment type="caution">
    <text evidence="12">The sequence shown here is derived from an EMBL/GenBank/DDBJ whole genome shotgun (WGS) entry which is preliminary data.</text>
</comment>
<dbReference type="InterPro" id="IPR010920">
    <property type="entry name" value="LSM_dom_sf"/>
</dbReference>
<keyword evidence="8" id="KW-0732">Signal</keyword>
<evidence type="ECO:0000256" key="2">
    <source>
        <dbReference type="ARBA" id="ARBA00008017"/>
    </source>
</evidence>
<dbReference type="InterPro" id="IPR011066">
    <property type="entry name" value="MscS_channel_C_sf"/>
</dbReference>
<evidence type="ECO:0000256" key="8">
    <source>
        <dbReference type="SAM" id="SignalP"/>
    </source>
</evidence>
<evidence type="ECO:0000256" key="5">
    <source>
        <dbReference type="ARBA" id="ARBA00022989"/>
    </source>
</evidence>
<name>A0ABT7HSB3_9BACT</name>
<feature type="chain" id="PRO_5047295717" evidence="8">
    <location>
        <begin position="20"/>
        <end position="604"/>
    </location>
</feature>
<dbReference type="Gene3D" id="2.30.30.60">
    <property type="match status" value="1"/>
</dbReference>
<dbReference type="InterPro" id="IPR049278">
    <property type="entry name" value="MS_channel_C"/>
</dbReference>
<evidence type="ECO:0000256" key="1">
    <source>
        <dbReference type="ARBA" id="ARBA00004651"/>
    </source>
</evidence>
<dbReference type="Pfam" id="PF21082">
    <property type="entry name" value="MS_channel_3rd"/>
    <property type="match status" value="1"/>
</dbReference>
<dbReference type="SUPFAM" id="SSF50182">
    <property type="entry name" value="Sm-like ribonucleoproteins"/>
    <property type="match status" value="1"/>
</dbReference>
<dbReference type="SUPFAM" id="SSF82861">
    <property type="entry name" value="Mechanosensitive channel protein MscS (YggB), transmembrane region"/>
    <property type="match status" value="1"/>
</dbReference>
<feature type="transmembrane region" description="Helical" evidence="7">
    <location>
        <begin position="284"/>
        <end position="304"/>
    </location>
</feature>
<feature type="domain" description="Mechanosensitive ion channel MscS C-terminal" evidence="10">
    <location>
        <begin position="472"/>
        <end position="588"/>
    </location>
</feature>
<comment type="similarity">
    <text evidence="2">Belongs to the MscS (TC 1.A.23) family.</text>
</comment>
<dbReference type="Gene3D" id="1.10.287.1260">
    <property type="match status" value="1"/>
</dbReference>
<dbReference type="InterPro" id="IPR049142">
    <property type="entry name" value="MS_channel_1st"/>
</dbReference>
<evidence type="ECO:0000259" key="9">
    <source>
        <dbReference type="Pfam" id="PF00924"/>
    </source>
</evidence>
<evidence type="ECO:0000256" key="6">
    <source>
        <dbReference type="ARBA" id="ARBA00023136"/>
    </source>
</evidence>
<feature type="signal peptide" evidence="8">
    <location>
        <begin position="1"/>
        <end position="19"/>
    </location>
</feature>
<keyword evidence="5 7" id="KW-1133">Transmembrane helix</keyword>
<sequence>MINIFKILLPFLICVLTFADNNQTTLVDIFENLKKVNAQIEILSADQNSSVDTKILNTKKSELLSKIPQFITKTDFSDADIKSFYAKKSALEKTLKNITNKQSQNYVKNAIELENLNINELFFKSIISLNELFKKGAKSSEIKAVLQDALIQSRTDLYVNLKELSQNVPDSLKDEFNELEISKKTSEDALNYLKENADLLASSYVASELIFHSSIDTINEKIGIKIDGVNFGKILLIIVIFAFFISLTRILARLTYALTLSFFDKTEHAKAIKDQILQIIKKPISSLLITYSLKICIGIAYYPTPMPLWVANTFSIVYIVLISWFVITILNGYGMLIIGKIAKKSGRKEVVNLILKIVYFIIFVISLLLILSRLGFDISAIIASLGIGGLAVAFAAKDIIANFFASVMLLFDNSFSQGDLISCGGIEGTIVEIGLRKTTIRSSDNALIFVPNSTLASDPIINWSRRKAGRMISLTIGLTYDSSKEALQKCISEINDMLLTHPEISRADNGGAFRGANHLKFKESIVCIDDLAGYKNAIYVSLDALNSSSIDISVICFTKTILRAEYIKIKEDVIFKIMDIVAKNGLDFAFPSQSLYVEKFTPKG</sequence>
<accession>A0ABT7HSB3</accession>
<dbReference type="Proteomes" id="UP001173801">
    <property type="component" value="Unassembled WGS sequence"/>
</dbReference>
<dbReference type="InterPro" id="IPR023408">
    <property type="entry name" value="MscS_beta-dom_sf"/>
</dbReference>
<reference evidence="12" key="2">
    <citation type="journal article" date="2023" name="Microorganisms">
        <title>Isolation and Genomic Characteristics of Cat-Borne Campylobacter felis sp. nov. and Sheep-Borne Campylobacter ovis sp. nov.</title>
        <authorList>
            <person name="Wang H."/>
            <person name="Li Y."/>
            <person name="Gu Y."/>
            <person name="Zhou G."/>
            <person name="Chen X."/>
            <person name="Zhang X."/>
            <person name="Shao Z."/>
            <person name="Zhang J."/>
            <person name="Zhang M."/>
        </authorList>
    </citation>
    <scope>NUCLEOTIDE SEQUENCE</scope>
    <source>
        <strain evidence="12">PS10</strain>
    </source>
</reference>
<dbReference type="Pfam" id="PF21088">
    <property type="entry name" value="MS_channel_1st"/>
    <property type="match status" value="1"/>
</dbReference>
<evidence type="ECO:0000256" key="3">
    <source>
        <dbReference type="ARBA" id="ARBA00022475"/>
    </source>
</evidence>
<evidence type="ECO:0000313" key="12">
    <source>
        <dbReference type="EMBL" id="MDL0089284.1"/>
    </source>
</evidence>
<feature type="transmembrane region" description="Helical" evidence="7">
    <location>
        <begin position="234"/>
        <end position="263"/>
    </location>
</feature>
<feature type="domain" description="Mechanosensitive ion channel transmembrane helices 2/3" evidence="11">
    <location>
        <begin position="356"/>
        <end position="397"/>
    </location>
</feature>
<organism evidence="12 13">
    <name type="scientific">Campylobacter gastrosuis</name>
    <dbReference type="NCBI Taxonomy" id="2974576"/>
    <lineage>
        <taxon>Bacteria</taxon>
        <taxon>Pseudomonadati</taxon>
        <taxon>Campylobacterota</taxon>
        <taxon>Epsilonproteobacteria</taxon>
        <taxon>Campylobacterales</taxon>
        <taxon>Campylobacteraceae</taxon>
        <taxon>Campylobacter</taxon>
    </lineage>
</organism>
<dbReference type="PANTHER" id="PTHR43634:SF2">
    <property type="entry name" value="LOW CONDUCTANCE MECHANOSENSITIVE CHANNEL YNAI"/>
    <property type="match status" value="1"/>
</dbReference>
<protein>
    <submittedName>
        <fullName evidence="12">Mechanosensitive ion channel family protein</fullName>
    </submittedName>
</protein>
<feature type="transmembrane region" description="Helical" evidence="7">
    <location>
        <begin position="316"/>
        <end position="338"/>
    </location>
</feature>
<keyword evidence="3" id="KW-1003">Cell membrane</keyword>
<keyword evidence="4 7" id="KW-0812">Transmembrane</keyword>
<gene>
    <name evidence="12" type="ORF">NYG85_07890</name>
</gene>
<feature type="transmembrane region" description="Helical" evidence="7">
    <location>
        <begin position="350"/>
        <end position="372"/>
    </location>
</feature>
<feature type="domain" description="Mechanosensitive ion channel MscS" evidence="9">
    <location>
        <begin position="398"/>
        <end position="465"/>
    </location>
</feature>
<dbReference type="RefSeq" id="WP_284937945.1">
    <property type="nucleotide sequence ID" value="NZ_JANURM010000010.1"/>
</dbReference>
<dbReference type="PANTHER" id="PTHR43634">
    <property type="entry name" value="OW CONDUCTANCE MECHANOSENSITIVE CHANNEL"/>
    <property type="match status" value="1"/>
</dbReference>
<dbReference type="InterPro" id="IPR011014">
    <property type="entry name" value="MscS_channel_TM-2"/>
</dbReference>
<dbReference type="EMBL" id="JANURM010000010">
    <property type="protein sequence ID" value="MDL0089284.1"/>
    <property type="molecule type" value="Genomic_DNA"/>
</dbReference>
<dbReference type="SUPFAM" id="SSF82689">
    <property type="entry name" value="Mechanosensitive channel protein MscS (YggB), C-terminal domain"/>
    <property type="match status" value="1"/>
</dbReference>
<evidence type="ECO:0000256" key="4">
    <source>
        <dbReference type="ARBA" id="ARBA00022692"/>
    </source>
</evidence>
<evidence type="ECO:0000313" key="13">
    <source>
        <dbReference type="Proteomes" id="UP001173801"/>
    </source>
</evidence>
<evidence type="ECO:0000256" key="7">
    <source>
        <dbReference type="SAM" id="Phobius"/>
    </source>
</evidence>
<reference evidence="12" key="1">
    <citation type="submission" date="2022-08" db="EMBL/GenBank/DDBJ databases">
        <authorList>
            <person name="Wang H."/>
        </authorList>
    </citation>
    <scope>NUCLEOTIDE SEQUENCE</scope>
    <source>
        <strain evidence="12">PS10</strain>
    </source>
</reference>
<comment type="subcellular location">
    <subcellularLocation>
        <location evidence="1">Cell membrane</location>
        <topology evidence="1">Multi-pass membrane protein</topology>
    </subcellularLocation>
</comment>
<dbReference type="InterPro" id="IPR006685">
    <property type="entry name" value="MscS_channel_2nd"/>
</dbReference>
<evidence type="ECO:0000259" key="11">
    <source>
        <dbReference type="Pfam" id="PF21088"/>
    </source>
</evidence>
<feature type="transmembrane region" description="Helical" evidence="7">
    <location>
        <begin position="378"/>
        <end position="396"/>
    </location>
</feature>